<protein>
    <recommendedName>
        <fullName evidence="4">Secreted protein</fullName>
    </recommendedName>
</protein>
<comment type="caution">
    <text evidence="2">The sequence shown here is derived from an EMBL/GenBank/DDBJ whole genome shotgun (WGS) entry which is preliminary data.</text>
</comment>
<gene>
    <name evidence="2" type="ORF">BaRGS_00031548</name>
</gene>
<evidence type="ECO:0000313" key="2">
    <source>
        <dbReference type="EMBL" id="KAK7477237.1"/>
    </source>
</evidence>
<organism evidence="2 3">
    <name type="scientific">Batillaria attramentaria</name>
    <dbReference type="NCBI Taxonomy" id="370345"/>
    <lineage>
        <taxon>Eukaryota</taxon>
        <taxon>Metazoa</taxon>
        <taxon>Spiralia</taxon>
        <taxon>Lophotrochozoa</taxon>
        <taxon>Mollusca</taxon>
        <taxon>Gastropoda</taxon>
        <taxon>Caenogastropoda</taxon>
        <taxon>Sorbeoconcha</taxon>
        <taxon>Cerithioidea</taxon>
        <taxon>Batillariidae</taxon>
        <taxon>Batillaria</taxon>
    </lineage>
</organism>
<evidence type="ECO:0008006" key="4">
    <source>
        <dbReference type="Google" id="ProtNLM"/>
    </source>
</evidence>
<name>A0ABD0JQR8_9CAEN</name>
<proteinExistence type="predicted"/>
<sequence length="79" mass="8507">MVLASVLCLPTTLSMSARLTTVLGNSSPGLVRRLSRGTQGPVCVTPSCYFRHNLVKHGAAENSGPLLWQQSVLKHYIVS</sequence>
<evidence type="ECO:0000256" key="1">
    <source>
        <dbReference type="SAM" id="SignalP"/>
    </source>
</evidence>
<keyword evidence="3" id="KW-1185">Reference proteome</keyword>
<reference evidence="2 3" key="1">
    <citation type="journal article" date="2023" name="Sci. Data">
        <title>Genome assembly of the Korean intertidal mud-creeper Batillaria attramentaria.</title>
        <authorList>
            <person name="Patra A.K."/>
            <person name="Ho P.T."/>
            <person name="Jun S."/>
            <person name="Lee S.J."/>
            <person name="Kim Y."/>
            <person name="Won Y.J."/>
        </authorList>
    </citation>
    <scope>NUCLEOTIDE SEQUENCE [LARGE SCALE GENOMIC DNA]</scope>
    <source>
        <strain evidence="2">Wonlab-2016</strain>
    </source>
</reference>
<keyword evidence="1" id="KW-0732">Signal</keyword>
<dbReference type="Proteomes" id="UP001519460">
    <property type="component" value="Unassembled WGS sequence"/>
</dbReference>
<dbReference type="EMBL" id="JACVVK020000355">
    <property type="protein sequence ID" value="KAK7477237.1"/>
    <property type="molecule type" value="Genomic_DNA"/>
</dbReference>
<accession>A0ABD0JQR8</accession>
<feature type="signal peptide" evidence="1">
    <location>
        <begin position="1"/>
        <end position="16"/>
    </location>
</feature>
<dbReference type="AlphaFoldDB" id="A0ABD0JQR8"/>
<evidence type="ECO:0000313" key="3">
    <source>
        <dbReference type="Proteomes" id="UP001519460"/>
    </source>
</evidence>
<feature type="chain" id="PRO_5044794594" description="Secreted protein" evidence="1">
    <location>
        <begin position="17"/>
        <end position="79"/>
    </location>
</feature>